<feature type="transmembrane region" description="Helical" evidence="8">
    <location>
        <begin position="110"/>
        <end position="127"/>
    </location>
</feature>
<dbReference type="InParanoid" id="A0A194XF75"/>
<dbReference type="Pfam" id="PF03169">
    <property type="entry name" value="OPT"/>
    <property type="match status" value="2"/>
</dbReference>
<feature type="transmembrane region" description="Helical" evidence="8">
    <location>
        <begin position="147"/>
        <end position="167"/>
    </location>
</feature>
<feature type="region of interest" description="Disordered" evidence="7">
    <location>
        <begin position="1"/>
        <end position="32"/>
    </location>
</feature>
<dbReference type="KEGG" id="psco:LY89DRAFT_732387"/>
<keyword evidence="4 8" id="KW-0812">Transmembrane</keyword>
<sequence length="196" mass="21360">MSSKINLNGNDGNVDETSAEHTRATPPARSTSPSLLTHAKIVEECTITLRAVIAGLLIGAMICFANLYFRLQVGLNNSMPLPSALLGYIVFQPISKYLRTPYSPMENALVFYFMPSIAKVPIFGIPAARDWAWAFNPSLAWVGHGMIIRPMVSAHMLLGTVIGWGILSPIAKKKGWAPGPVDQLQDGSQGWIIWTP</sequence>
<accession>A0A194XF75</accession>
<evidence type="ECO:0000313" key="10">
    <source>
        <dbReference type="Proteomes" id="UP000070700"/>
    </source>
</evidence>
<evidence type="ECO:0000313" key="9">
    <source>
        <dbReference type="EMBL" id="KUJ18845.1"/>
    </source>
</evidence>
<dbReference type="RefSeq" id="XP_018073200.1">
    <property type="nucleotide sequence ID" value="XM_018219675.1"/>
</dbReference>
<dbReference type="GO" id="GO:0000329">
    <property type="term" value="C:fungal-type vacuole membrane"/>
    <property type="evidence" value="ECO:0007669"/>
    <property type="project" value="TreeGrafter"/>
</dbReference>
<keyword evidence="3" id="KW-0813">Transport</keyword>
<evidence type="ECO:0000256" key="4">
    <source>
        <dbReference type="ARBA" id="ARBA00022692"/>
    </source>
</evidence>
<dbReference type="AlphaFoldDB" id="A0A194XF75"/>
<keyword evidence="6 8" id="KW-0472">Membrane</keyword>
<name>A0A194XF75_MOLSC</name>
<gene>
    <name evidence="9" type="ORF">LY89DRAFT_732387</name>
</gene>
<dbReference type="Proteomes" id="UP000070700">
    <property type="component" value="Unassembled WGS sequence"/>
</dbReference>
<evidence type="ECO:0000256" key="6">
    <source>
        <dbReference type="ARBA" id="ARBA00023136"/>
    </source>
</evidence>
<dbReference type="GO" id="GO:0035673">
    <property type="term" value="F:oligopeptide transmembrane transporter activity"/>
    <property type="evidence" value="ECO:0007669"/>
    <property type="project" value="InterPro"/>
</dbReference>
<protein>
    <submittedName>
        <fullName evidence="9">Uncharacterized protein</fullName>
    </submittedName>
</protein>
<comment type="subcellular location">
    <subcellularLocation>
        <location evidence="1">Membrane</location>
        <topology evidence="1">Multi-pass membrane protein</topology>
    </subcellularLocation>
</comment>
<evidence type="ECO:0000256" key="7">
    <source>
        <dbReference type="SAM" id="MobiDB-lite"/>
    </source>
</evidence>
<evidence type="ECO:0000256" key="2">
    <source>
        <dbReference type="ARBA" id="ARBA00008807"/>
    </source>
</evidence>
<feature type="transmembrane region" description="Helical" evidence="8">
    <location>
        <begin position="47"/>
        <end position="69"/>
    </location>
</feature>
<reference evidence="9 10" key="1">
    <citation type="submission" date="2015-10" db="EMBL/GenBank/DDBJ databases">
        <title>Full genome of DAOMC 229536 Phialocephala scopiformis, a fungal endophyte of spruce producing the potent anti-insectan compound rugulosin.</title>
        <authorList>
            <consortium name="DOE Joint Genome Institute"/>
            <person name="Walker A.K."/>
            <person name="Frasz S.L."/>
            <person name="Seifert K.A."/>
            <person name="Miller J.D."/>
            <person name="Mondo S.J."/>
            <person name="Labutti K."/>
            <person name="Lipzen A."/>
            <person name="Dockter R."/>
            <person name="Kennedy M."/>
            <person name="Grigoriev I.V."/>
            <person name="Spatafora J.W."/>
        </authorList>
    </citation>
    <scope>NUCLEOTIDE SEQUENCE [LARGE SCALE GENOMIC DNA]</scope>
    <source>
        <strain evidence="9 10">CBS 120377</strain>
    </source>
</reference>
<organism evidence="9 10">
    <name type="scientific">Mollisia scopiformis</name>
    <name type="common">Conifer needle endophyte fungus</name>
    <name type="synonym">Phialocephala scopiformis</name>
    <dbReference type="NCBI Taxonomy" id="149040"/>
    <lineage>
        <taxon>Eukaryota</taxon>
        <taxon>Fungi</taxon>
        <taxon>Dikarya</taxon>
        <taxon>Ascomycota</taxon>
        <taxon>Pezizomycotina</taxon>
        <taxon>Leotiomycetes</taxon>
        <taxon>Helotiales</taxon>
        <taxon>Mollisiaceae</taxon>
        <taxon>Mollisia</taxon>
    </lineage>
</organism>
<dbReference type="EMBL" id="KQ947412">
    <property type="protein sequence ID" value="KUJ18845.1"/>
    <property type="molecule type" value="Genomic_DNA"/>
</dbReference>
<evidence type="ECO:0000256" key="5">
    <source>
        <dbReference type="ARBA" id="ARBA00022989"/>
    </source>
</evidence>
<dbReference type="InterPro" id="IPR045035">
    <property type="entry name" value="YSL-like"/>
</dbReference>
<evidence type="ECO:0000256" key="3">
    <source>
        <dbReference type="ARBA" id="ARBA00022448"/>
    </source>
</evidence>
<keyword evidence="5 8" id="KW-1133">Transmembrane helix</keyword>
<dbReference type="OrthoDB" id="5390157at2759"/>
<keyword evidence="10" id="KW-1185">Reference proteome</keyword>
<dbReference type="PANTHER" id="PTHR31645">
    <property type="entry name" value="OLIGOPEPTIDE TRANSPORTER YGL114W-RELATED"/>
    <property type="match status" value="1"/>
</dbReference>
<evidence type="ECO:0000256" key="1">
    <source>
        <dbReference type="ARBA" id="ARBA00004141"/>
    </source>
</evidence>
<dbReference type="PANTHER" id="PTHR31645:SF0">
    <property type="entry name" value="OLIGOPEPTIDE TRANSPORTER YGL114W-RELATED"/>
    <property type="match status" value="1"/>
</dbReference>
<dbReference type="GeneID" id="28829401"/>
<proteinExistence type="inferred from homology"/>
<dbReference type="InterPro" id="IPR004813">
    <property type="entry name" value="OPT"/>
</dbReference>
<comment type="similarity">
    <text evidence="2">Belongs to the oligopeptide OPT transporter family.</text>
</comment>
<evidence type="ECO:0000256" key="8">
    <source>
        <dbReference type="SAM" id="Phobius"/>
    </source>
</evidence>
<feature type="compositionally biased region" description="Polar residues" evidence="7">
    <location>
        <begin position="1"/>
        <end position="11"/>
    </location>
</feature>